<organism evidence="2 3">
    <name type="scientific">Nostoc spongiaeforme FACHB-130</name>
    <dbReference type="NCBI Taxonomy" id="1357510"/>
    <lineage>
        <taxon>Bacteria</taxon>
        <taxon>Bacillati</taxon>
        <taxon>Cyanobacteriota</taxon>
        <taxon>Cyanophyceae</taxon>
        <taxon>Nostocales</taxon>
        <taxon>Nostocaceae</taxon>
        <taxon>Nostoc</taxon>
    </lineage>
</organism>
<sequence>MPRKKRPREHIIADLSVNYVERYILLCGYSVERIEYDYGYDLVIFTYNTGGEIENGQIYVQLKATDSLSILADQKTITFTITRSDLELWLVEPMPCILIVYDAKNSQAYWLYIQAYFESIEGFDLANVGDSVTVRLSKDNVLNIQAIKIFAKFKNDVLSQLQGVIRHHG</sequence>
<name>A0ABR8FXG3_9NOSO</name>
<accession>A0ABR8FXG3</accession>
<evidence type="ECO:0000313" key="2">
    <source>
        <dbReference type="EMBL" id="MBD2595788.1"/>
    </source>
</evidence>
<keyword evidence="3" id="KW-1185">Reference proteome</keyword>
<dbReference type="EMBL" id="JACJTB010000020">
    <property type="protein sequence ID" value="MBD2595788.1"/>
    <property type="molecule type" value="Genomic_DNA"/>
</dbReference>
<gene>
    <name evidence="2" type="ORF">H6G74_15830</name>
</gene>
<protein>
    <submittedName>
        <fullName evidence="2">DUF4365 domain-containing protein</fullName>
    </submittedName>
</protein>
<feature type="domain" description="DUF4365" evidence="1">
    <location>
        <begin position="15"/>
        <end position="147"/>
    </location>
</feature>
<dbReference type="Proteomes" id="UP000603457">
    <property type="component" value="Unassembled WGS sequence"/>
</dbReference>
<proteinExistence type="predicted"/>
<dbReference type="InterPro" id="IPR025375">
    <property type="entry name" value="DUF4365"/>
</dbReference>
<evidence type="ECO:0000313" key="3">
    <source>
        <dbReference type="Proteomes" id="UP000603457"/>
    </source>
</evidence>
<dbReference type="RefSeq" id="WP_190968571.1">
    <property type="nucleotide sequence ID" value="NZ_JACJTB010000020.1"/>
</dbReference>
<reference evidence="2 3" key="1">
    <citation type="journal article" date="2020" name="ISME J.">
        <title>Comparative genomics reveals insights into cyanobacterial evolution and habitat adaptation.</title>
        <authorList>
            <person name="Chen M.Y."/>
            <person name="Teng W.K."/>
            <person name="Zhao L."/>
            <person name="Hu C.X."/>
            <person name="Zhou Y.K."/>
            <person name="Han B.P."/>
            <person name="Song L.R."/>
            <person name="Shu W.S."/>
        </authorList>
    </citation>
    <scope>NUCLEOTIDE SEQUENCE [LARGE SCALE GENOMIC DNA]</scope>
    <source>
        <strain evidence="2 3">FACHB-130</strain>
    </source>
</reference>
<dbReference type="Pfam" id="PF14280">
    <property type="entry name" value="DUF4365"/>
    <property type="match status" value="1"/>
</dbReference>
<comment type="caution">
    <text evidence="2">The sequence shown here is derived from an EMBL/GenBank/DDBJ whole genome shotgun (WGS) entry which is preliminary data.</text>
</comment>
<evidence type="ECO:0000259" key="1">
    <source>
        <dbReference type="Pfam" id="PF14280"/>
    </source>
</evidence>